<proteinExistence type="predicted"/>
<feature type="signal peptide" evidence="1">
    <location>
        <begin position="1"/>
        <end position="27"/>
    </location>
</feature>
<reference evidence="2 3" key="2">
    <citation type="journal article" date="2015" name="Stand. Genomic Sci.">
        <title>High quality draft genomic sequence of Arenimonas donghaensis DSM 18148(T).</title>
        <authorList>
            <person name="Chen F."/>
            <person name="Wang H."/>
            <person name="Cao Y."/>
            <person name="Li X."/>
            <person name="Wang G."/>
        </authorList>
    </citation>
    <scope>NUCLEOTIDE SEQUENCE [LARGE SCALE GENOMIC DNA]</scope>
    <source>
        <strain evidence="2 3">HO3-R19</strain>
    </source>
</reference>
<comment type="caution">
    <text evidence="2">The sequence shown here is derived from an EMBL/GenBank/DDBJ whole genome shotgun (WGS) entry which is preliminary data.</text>
</comment>
<dbReference type="InterPro" id="IPR006311">
    <property type="entry name" value="TAT_signal"/>
</dbReference>
<accession>A0A087MFK5</accession>
<feature type="chain" id="PRO_5001826159" description="DUF1501 domain-containing protein" evidence="1">
    <location>
        <begin position="28"/>
        <end position="390"/>
    </location>
</feature>
<keyword evidence="3" id="KW-1185">Reference proteome</keyword>
<dbReference type="OrthoDB" id="9779968at2"/>
<evidence type="ECO:0000313" key="2">
    <source>
        <dbReference type="EMBL" id="KFL35658.1"/>
    </source>
</evidence>
<protein>
    <recommendedName>
        <fullName evidence="4">DUF1501 domain-containing protein</fullName>
    </recommendedName>
</protein>
<evidence type="ECO:0000313" key="3">
    <source>
        <dbReference type="Proteomes" id="UP000029085"/>
    </source>
</evidence>
<dbReference type="PANTHER" id="PTHR43737">
    <property type="entry name" value="BLL7424 PROTEIN"/>
    <property type="match status" value="1"/>
</dbReference>
<evidence type="ECO:0008006" key="4">
    <source>
        <dbReference type="Google" id="ProtNLM"/>
    </source>
</evidence>
<reference evidence="3" key="1">
    <citation type="submission" date="2013-08" db="EMBL/GenBank/DDBJ databases">
        <title>Genome sequencing of Arenimonas donghaensis.</title>
        <authorList>
            <person name="Chen F."/>
            <person name="Wang G."/>
        </authorList>
    </citation>
    <scope>NUCLEOTIDE SEQUENCE [LARGE SCALE GENOMIC DNA]</scope>
    <source>
        <strain evidence="3">HO3-R19</strain>
    </source>
</reference>
<dbReference type="PATRIC" id="fig|1121014.3.peg.2490"/>
<dbReference type="AlphaFoldDB" id="A0A087MFK5"/>
<evidence type="ECO:0000256" key="1">
    <source>
        <dbReference type="SAM" id="SignalP"/>
    </source>
</evidence>
<sequence>MRIDRRRFLGALAATACVGACPGLTFAAGPGPDARRLVVLLLRGGLDGLHAVPAYADPAWQRLRGKFELELPAATRLDGLFALHPALAFSRELYGRGQLLPVLGVAPPYQGRSHFDAQDCLENGGRKPGEHRDGWLNRCAGALAGSEALAIASVTPLIFRGPQPVANWWPGLPREVSPALMQRLAPLYARDPVLAGAYETAMAAAEEGMDPMDVRAGRQSRLPMLMAHAGRVMAEPQGPRLAFVEDTGWDSHGNQANQLQRKLAELDAALKAFHDAAGARWADTAVVVVTEFGRTAAINGTRGTDHGTGSHAFLAGGAVQGGRIAGQWPGLAPADLNEGRDLRAGTDLRALFKGVLASHLGLSEAVLAEQVFPGSAGLAPMEDLLRARPA</sequence>
<dbReference type="EMBL" id="AVCJ01000050">
    <property type="protein sequence ID" value="KFL35658.1"/>
    <property type="molecule type" value="Genomic_DNA"/>
</dbReference>
<gene>
    <name evidence="2" type="ORF">N788_07940</name>
</gene>
<dbReference type="PANTHER" id="PTHR43737:SF1">
    <property type="entry name" value="DUF1501 DOMAIN-CONTAINING PROTEIN"/>
    <property type="match status" value="1"/>
</dbReference>
<dbReference type="InterPro" id="IPR010869">
    <property type="entry name" value="DUF1501"/>
</dbReference>
<dbReference type="RefSeq" id="WP_034225694.1">
    <property type="nucleotide sequence ID" value="NZ_AVCJ01000050.1"/>
</dbReference>
<name>A0A087MFK5_9GAMM</name>
<keyword evidence="1" id="KW-0732">Signal</keyword>
<organism evidence="2 3">
    <name type="scientific">Arenimonas donghaensis DSM 18148 = HO3-R19</name>
    <dbReference type="NCBI Taxonomy" id="1121014"/>
    <lineage>
        <taxon>Bacteria</taxon>
        <taxon>Pseudomonadati</taxon>
        <taxon>Pseudomonadota</taxon>
        <taxon>Gammaproteobacteria</taxon>
        <taxon>Lysobacterales</taxon>
        <taxon>Lysobacteraceae</taxon>
        <taxon>Arenimonas</taxon>
    </lineage>
</organism>
<dbReference type="Proteomes" id="UP000029085">
    <property type="component" value="Unassembled WGS sequence"/>
</dbReference>
<dbReference type="Pfam" id="PF07394">
    <property type="entry name" value="DUF1501"/>
    <property type="match status" value="1"/>
</dbReference>
<dbReference type="PROSITE" id="PS51318">
    <property type="entry name" value="TAT"/>
    <property type="match status" value="1"/>
</dbReference>
<dbReference type="STRING" id="1121014.N788_07940"/>